<keyword evidence="2" id="KW-1185">Reference proteome</keyword>
<dbReference type="EMBL" id="CCKQ01015906">
    <property type="protein sequence ID" value="CDW87754.1"/>
    <property type="molecule type" value="Genomic_DNA"/>
</dbReference>
<dbReference type="AlphaFoldDB" id="A0A078AZU6"/>
<evidence type="ECO:0000313" key="2">
    <source>
        <dbReference type="Proteomes" id="UP000039865"/>
    </source>
</evidence>
<gene>
    <name evidence="1" type="primary">Contig10211.g10905</name>
    <name evidence="1" type="ORF">STYLEM_16866</name>
</gene>
<dbReference type="Proteomes" id="UP000039865">
    <property type="component" value="Unassembled WGS sequence"/>
</dbReference>
<proteinExistence type="predicted"/>
<protein>
    <submittedName>
        <fullName evidence="1">Uncharacterized protein</fullName>
    </submittedName>
</protein>
<reference evidence="1 2" key="1">
    <citation type="submission" date="2014-06" db="EMBL/GenBank/DDBJ databases">
        <authorList>
            <person name="Swart Estienne"/>
        </authorList>
    </citation>
    <scope>NUCLEOTIDE SEQUENCE [LARGE SCALE GENOMIC DNA]</scope>
    <source>
        <strain evidence="1 2">130c</strain>
    </source>
</reference>
<sequence>MKTAMEINRIMKKVACFDSSNTKVYDLQEWYKDIPKRDIGKNEPLIYISPDGILKSITGYPDFQISNFFLNKCLFATYQKHSKTLIFDQDTLKIKQEFDYQIFFSYDMQYLGYDSSFNIYQIINIYSMQIIKIGQLIPPEGFVFENKKPLVLPNSIVMNGKQQKPGTNGAIFVYDKLRFNLINQFTLSQIHDEFSCFFFQDDGLLKYLNNNRKKFYNYKLYNSRFYQEDDLVIKYTNRFKCDRNFISYLFNEQMNVFDISKKRDVGVISNIIPSDYTTFLQLGSQYLMVGVKRKELYLVKQNDFSVFYKLTMEDGFHHEQHQVVSITSSEIQIVALSFNEFFTNLIINLKDYSAKIQKVNPFEGKFGKLTRDDIYKLFKNEETGEILIIIVANKTVFNSVSEKMVQPIVKDDYLITSLINPDMYIIYEIKNRSFTQKRIICPIYPEETLKYYPRNIHFLRNPLDSSFEFYEFSTNEQYLELDGFKTFDIGIYWKETLYHGKIINSSDYPQK</sequence>
<evidence type="ECO:0000313" key="1">
    <source>
        <dbReference type="EMBL" id="CDW87754.1"/>
    </source>
</evidence>
<dbReference type="InParanoid" id="A0A078AZU6"/>
<name>A0A078AZU6_STYLE</name>
<accession>A0A078AZU6</accession>
<organism evidence="1 2">
    <name type="scientific">Stylonychia lemnae</name>
    <name type="common">Ciliate</name>
    <dbReference type="NCBI Taxonomy" id="5949"/>
    <lineage>
        <taxon>Eukaryota</taxon>
        <taxon>Sar</taxon>
        <taxon>Alveolata</taxon>
        <taxon>Ciliophora</taxon>
        <taxon>Intramacronucleata</taxon>
        <taxon>Spirotrichea</taxon>
        <taxon>Stichotrichia</taxon>
        <taxon>Sporadotrichida</taxon>
        <taxon>Oxytrichidae</taxon>
        <taxon>Stylonychinae</taxon>
        <taxon>Stylonychia</taxon>
    </lineage>
</organism>